<proteinExistence type="predicted"/>
<name>A0A645IFI7_9ZZZZ</name>
<comment type="caution">
    <text evidence="1">The sequence shown here is derived from an EMBL/GenBank/DDBJ whole genome shotgun (WGS) entry which is preliminary data.</text>
</comment>
<sequence>MNHQAKVSLVSATEMPMEKRQIFEEVLQDKIGAGLVVAYSTDKELVAGYELKFETFTLHHNVRKYVEESEKKIMQTMGKNFQ</sequence>
<evidence type="ECO:0008006" key="2">
    <source>
        <dbReference type="Google" id="ProtNLM"/>
    </source>
</evidence>
<evidence type="ECO:0000313" key="1">
    <source>
        <dbReference type="EMBL" id="MPN50055.1"/>
    </source>
</evidence>
<protein>
    <recommendedName>
        <fullName evidence="2">ATP synthase subunit delta</fullName>
    </recommendedName>
</protein>
<gene>
    <name evidence="1" type="ORF">SDC9_197681</name>
</gene>
<dbReference type="EMBL" id="VSSQ01113874">
    <property type="protein sequence ID" value="MPN50055.1"/>
    <property type="molecule type" value="Genomic_DNA"/>
</dbReference>
<accession>A0A645IFI7</accession>
<dbReference type="AlphaFoldDB" id="A0A645IFI7"/>
<organism evidence="1">
    <name type="scientific">bioreactor metagenome</name>
    <dbReference type="NCBI Taxonomy" id="1076179"/>
    <lineage>
        <taxon>unclassified sequences</taxon>
        <taxon>metagenomes</taxon>
        <taxon>ecological metagenomes</taxon>
    </lineage>
</organism>
<reference evidence="1" key="1">
    <citation type="submission" date="2019-08" db="EMBL/GenBank/DDBJ databases">
        <authorList>
            <person name="Kucharzyk K."/>
            <person name="Murdoch R.W."/>
            <person name="Higgins S."/>
            <person name="Loffler F."/>
        </authorList>
    </citation>
    <scope>NUCLEOTIDE SEQUENCE</scope>
</reference>